<keyword evidence="6" id="KW-1185">Reference proteome</keyword>
<accession>A0AA86JD34</accession>
<dbReference type="InterPro" id="IPR015637">
    <property type="entry name" value="MUG/TDG"/>
</dbReference>
<dbReference type="InterPro" id="IPR036895">
    <property type="entry name" value="Uracil-DNA_glycosylase-like_sf"/>
</dbReference>
<evidence type="ECO:0000256" key="2">
    <source>
        <dbReference type="ARBA" id="ARBA00022801"/>
    </source>
</evidence>
<dbReference type="CDD" id="cd10028">
    <property type="entry name" value="UDG-F2_TDG_MUG"/>
    <property type="match status" value="1"/>
</dbReference>
<keyword evidence="1" id="KW-0227">DNA damage</keyword>
<sequence length="160" mass="17562">MSVLPDVLQAGLNIVFCGTAPGTVSAMQQAYYAGPGNKFWPTLFEVGLTPHRFTPAEYPALLPLGIGLTDLVKHTFGADSVLSSSDFGREELQAKILHYQPRILAFTSKRAGQEFLGGPLQYGPQERKVGDTLLFVLPSPSGLARRFWTVEPWRELAMLL</sequence>
<dbReference type="Proteomes" id="UP001329151">
    <property type="component" value="Chromosome"/>
</dbReference>
<dbReference type="AlphaFoldDB" id="A0AA86JD34"/>
<keyword evidence="2" id="KW-0378">Hydrolase</keyword>
<dbReference type="PANTHER" id="PTHR12159">
    <property type="entry name" value="G/T AND G/U MISMATCH-SPECIFIC DNA GLYCOSYLASE"/>
    <property type="match status" value="1"/>
</dbReference>
<proteinExistence type="predicted"/>
<gene>
    <name evidence="5" type="ORF">RGQ30_00770</name>
</gene>
<dbReference type="KEGG" id="lto:RGQ30_00770"/>
<name>A0AA86JD34_9BURK</name>
<evidence type="ECO:0000256" key="1">
    <source>
        <dbReference type="ARBA" id="ARBA00022763"/>
    </source>
</evidence>
<evidence type="ECO:0000313" key="5">
    <source>
        <dbReference type="EMBL" id="BET24576.1"/>
    </source>
</evidence>
<dbReference type="EMBL" id="AP028947">
    <property type="protein sequence ID" value="BET24576.1"/>
    <property type="molecule type" value="Genomic_DNA"/>
</dbReference>
<dbReference type="SUPFAM" id="SSF52141">
    <property type="entry name" value="Uracil-DNA glycosylase-like"/>
    <property type="match status" value="1"/>
</dbReference>
<feature type="domain" description="Uracil-DNA glycosylase-like" evidence="4">
    <location>
        <begin position="6"/>
        <end position="147"/>
    </location>
</feature>
<dbReference type="RefSeq" id="WP_130557181.1">
    <property type="nucleotide sequence ID" value="NZ_AP028947.1"/>
</dbReference>
<dbReference type="Pfam" id="PF03167">
    <property type="entry name" value="UDG"/>
    <property type="match status" value="1"/>
</dbReference>
<dbReference type="PANTHER" id="PTHR12159:SF9">
    <property type="entry name" value="G_T MISMATCH-SPECIFIC THYMINE DNA GLYCOSYLASE"/>
    <property type="match status" value="1"/>
</dbReference>
<dbReference type="GO" id="GO:0004844">
    <property type="term" value="F:uracil DNA N-glycosylase activity"/>
    <property type="evidence" value="ECO:0007669"/>
    <property type="project" value="TreeGrafter"/>
</dbReference>
<dbReference type="GO" id="GO:0006285">
    <property type="term" value="P:base-excision repair, AP site formation"/>
    <property type="evidence" value="ECO:0007669"/>
    <property type="project" value="InterPro"/>
</dbReference>
<organism evidence="5 6">
    <name type="scientific">Limnobacter thiooxidans</name>
    <dbReference type="NCBI Taxonomy" id="131080"/>
    <lineage>
        <taxon>Bacteria</taxon>
        <taxon>Pseudomonadati</taxon>
        <taxon>Pseudomonadota</taxon>
        <taxon>Betaproteobacteria</taxon>
        <taxon>Burkholderiales</taxon>
        <taxon>Burkholderiaceae</taxon>
        <taxon>Limnobacter</taxon>
    </lineage>
</organism>
<protein>
    <submittedName>
        <fullName evidence="5">Mismatch-specific DNA-glycosylase</fullName>
    </submittedName>
</protein>
<dbReference type="InterPro" id="IPR005122">
    <property type="entry name" value="Uracil-DNA_glycosylase-like"/>
</dbReference>
<evidence type="ECO:0000256" key="3">
    <source>
        <dbReference type="ARBA" id="ARBA00023204"/>
    </source>
</evidence>
<reference evidence="5 6" key="1">
    <citation type="submission" date="2023-10" db="EMBL/GenBank/DDBJ databases">
        <title>Complete Genome Sequence of Limnobacter thiooxidans CS-K2T, Isolated from freshwater lake sediments in Bavaria, Germany.</title>
        <authorList>
            <person name="Naruki M."/>
            <person name="Watanabe A."/>
            <person name="Warashina T."/>
            <person name="Morita T."/>
            <person name="Arakawa K."/>
        </authorList>
    </citation>
    <scope>NUCLEOTIDE SEQUENCE [LARGE SCALE GENOMIC DNA]</scope>
    <source>
        <strain evidence="5 6">CS-K2</strain>
    </source>
</reference>
<dbReference type="Gene3D" id="3.40.470.10">
    <property type="entry name" value="Uracil-DNA glycosylase-like domain"/>
    <property type="match status" value="1"/>
</dbReference>
<evidence type="ECO:0000259" key="4">
    <source>
        <dbReference type="Pfam" id="PF03167"/>
    </source>
</evidence>
<keyword evidence="3" id="KW-0234">DNA repair</keyword>
<evidence type="ECO:0000313" key="6">
    <source>
        <dbReference type="Proteomes" id="UP001329151"/>
    </source>
</evidence>
<dbReference type="GO" id="GO:0008263">
    <property type="term" value="F:pyrimidine-specific mismatch base pair DNA N-glycosylase activity"/>
    <property type="evidence" value="ECO:0007669"/>
    <property type="project" value="TreeGrafter"/>
</dbReference>